<gene>
    <name evidence="2" type="ORF">K9S39_10475</name>
</gene>
<accession>A0ABY4M4U3</accession>
<feature type="region of interest" description="Disordered" evidence="1">
    <location>
        <begin position="1"/>
        <end position="23"/>
    </location>
</feature>
<dbReference type="Proteomes" id="UP000830115">
    <property type="component" value="Chromosome"/>
</dbReference>
<evidence type="ECO:0000313" key="2">
    <source>
        <dbReference type="EMBL" id="UQA92203.1"/>
    </source>
</evidence>
<evidence type="ECO:0000256" key="1">
    <source>
        <dbReference type="SAM" id="MobiDB-lite"/>
    </source>
</evidence>
<sequence length="71" mass="7607">MSDAMPDESQGTDGRPPGVCGEPRMFTNAIKDGADPKNIDLVTVNTKGKKFKMCDNCKSWVPDFGGEVLTG</sequence>
<evidence type="ECO:0000313" key="3">
    <source>
        <dbReference type="Proteomes" id="UP000830115"/>
    </source>
</evidence>
<dbReference type="RefSeq" id="WP_248863067.1">
    <property type="nucleotide sequence ID" value="NZ_CP086322.1"/>
</dbReference>
<proteinExistence type="predicted"/>
<keyword evidence="3" id="KW-1185">Reference proteome</keyword>
<reference evidence="2" key="1">
    <citation type="submission" date="2021-10" db="EMBL/GenBank/DDBJ databases">
        <title>Streptomyces nigrumlapis sp.nov.,an antimicrobial producing actinobacterium isolated from Black Gobi rocks.</title>
        <authorList>
            <person name="Wen Y."/>
            <person name="Zhang W."/>
            <person name="Liu X.G."/>
        </authorList>
    </citation>
    <scope>NUCLEOTIDE SEQUENCE</scope>
    <source>
        <strain evidence="2">ST13-2-2</strain>
    </source>
</reference>
<name>A0ABY4M4U3_9ACTN</name>
<protein>
    <submittedName>
        <fullName evidence="2">Uncharacterized protein</fullName>
    </submittedName>
</protein>
<organism evidence="2 3">
    <name type="scientific">Streptomyces halobius</name>
    <dbReference type="NCBI Taxonomy" id="2879846"/>
    <lineage>
        <taxon>Bacteria</taxon>
        <taxon>Bacillati</taxon>
        <taxon>Actinomycetota</taxon>
        <taxon>Actinomycetes</taxon>
        <taxon>Kitasatosporales</taxon>
        <taxon>Streptomycetaceae</taxon>
        <taxon>Streptomyces</taxon>
    </lineage>
</organism>
<dbReference type="EMBL" id="CP086322">
    <property type="protein sequence ID" value="UQA92203.1"/>
    <property type="molecule type" value="Genomic_DNA"/>
</dbReference>